<dbReference type="Proteomes" id="UP001056120">
    <property type="component" value="Linkage Group LG14"/>
</dbReference>
<evidence type="ECO:0000313" key="1">
    <source>
        <dbReference type="EMBL" id="KAI3784745.1"/>
    </source>
</evidence>
<name>A0ACB9GP42_9ASTR</name>
<keyword evidence="2" id="KW-1185">Reference proteome</keyword>
<dbReference type="EMBL" id="CM042031">
    <property type="protein sequence ID" value="KAI3784745.1"/>
    <property type="molecule type" value="Genomic_DNA"/>
</dbReference>
<proteinExistence type="predicted"/>
<reference evidence="2" key="1">
    <citation type="journal article" date="2022" name="Mol. Ecol. Resour.">
        <title>The genomes of chicory, endive, great burdock and yacon provide insights into Asteraceae palaeo-polyploidization history and plant inulin production.</title>
        <authorList>
            <person name="Fan W."/>
            <person name="Wang S."/>
            <person name="Wang H."/>
            <person name="Wang A."/>
            <person name="Jiang F."/>
            <person name="Liu H."/>
            <person name="Zhao H."/>
            <person name="Xu D."/>
            <person name="Zhang Y."/>
        </authorList>
    </citation>
    <scope>NUCLEOTIDE SEQUENCE [LARGE SCALE GENOMIC DNA]</scope>
    <source>
        <strain evidence="2">cv. Yunnan</strain>
    </source>
</reference>
<sequence length="123" mass="14306">MGWRTPKLIHLTILQIELDSVRLVKTLYEIVEATLALETMIKTEYINNTWWWYWSSVSVAAKTSTIAALALRIYTPDAAIKYQKTATTSDEQHSRKMKQTSEKAKERKKTKEPEEQVERTDMA</sequence>
<reference evidence="1 2" key="2">
    <citation type="journal article" date="2022" name="Mol. Ecol. Resour.">
        <title>The genomes of chicory, endive, great burdock and yacon provide insights into Asteraceae paleo-polyploidization history and plant inulin production.</title>
        <authorList>
            <person name="Fan W."/>
            <person name="Wang S."/>
            <person name="Wang H."/>
            <person name="Wang A."/>
            <person name="Jiang F."/>
            <person name="Liu H."/>
            <person name="Zhao H."/>
            <person name="Xu D."/>
            <person name="Zhang Y."/>
        </authorList>
    </citation>
    <scope>NUCLEOTIDE SEQUENCE [LARGE SCALE GENOMIC DNA]</scope>
    <source>
        <strain evidence="2">cv. Yunnan</strain>
        <tissue evidence="1">Leaves</tissue>
    </source>
</reference>
<protein>
    <submittedName>
        <fullName evidence="1">Uncharacterized protein</fullName>
    </submittedName>
</protein>
<comment type="caution">
    <text evidence="1">The sequence shown here is derived from an EMBL/GenBank/DDBJ whole genome shotgun (WGS) entry which is preliminary data.</text>
</comment>
<gene>
    <name evidence="1" type="ORF">L1987_43850</name>
</gene>
<accession>A0ACB9GP42</accession>
<evidence type="ECO:0000313" key="2">
    <source>
        <dbReference type="Proteomes" id="UP001056120"/>
    </source>
</evidence>
<organism evidence="1 2">
    <name type="scientific">Smallanthus sonchifolius</name>
    <dbReference type="NCBI Taxonomy" id="185202"/>
    <lineage>
        <taxon>Eukaryota</taxon>
        <taxon>Viridiplantae</taxon>
        <taxon>Streptophyta</taxon>
        <taxon>Embryophyta</taxon>
        <taxon>Tracheophyta</taxon>
        <taxon>Spermatophyta</taxon>
        <taxon>Magnoliopsida</taxon>
        <taxon>eudicotyledons</taxon>
        <taxon>Gunneridae</taxon>
        <taxon>Pentapetalae</taxon>
        <taxon>asterids</taxon>
        <taxon>campanulids</taxon>
        <taxon>Asterales</taxon>
        <taxon>Asteraceae</taxon>
        <taxon>Asteroideae</taxon>
        <taxon>Heliantheae alliance</taxon>
        <taxon>Millerieae</taxon>
        <taxon>Smallanthus</taxon>
    </lineage>
</organism>